<comment type="subcellular location">
    <subcellularLocation>
        <location evidence="4">Cytoplasm</location>
    </subcellularLocation>
</comment>
<comment type="function">
    <text evidence="2 4">Poorly processive, error-prone DNA polymerase involved in untargeted mutagenesis. Copies undamaged DNA at stalled replication forks, which arise in vivo from mismatched or misaligned primer ends. These misaligned primers can be extended by PolIV. Exhibits no 3'-5' exonuclease (proofreading) activity. May be involved in translesional synthesis, in conjunction with the beta clamp from PolIII.</text>
</comment>
<dbReference type="SUPFAM" id="SSF100879">
    <property type="entry name" value="Lesion bypass DNA polymerase (Y-family), little finger domain"/>
    <property type="match status" value="1"/>
</dbReference>
<comment type="catalytic activity">
    <reaction evidence="3 4">
        <text>DNA(n) + a 2'-deoxyribonucleoside 5'-triphosphate = DNA(n+1) + diphosphate</text>
        <dbReference type="Rhea" id="RHEA:22508"/>
        <dbReference type="Rhea" id="RHEA-COMP:17339"/>
        <dbReference type="Rhea" id="RHEA-COMP:17340"/>
        <dbReference type="ChEBI" id="CHEBI:33019"/>
        <dbReference type="ChEBI" id="CHEBI:61560"/>
        <dbReference type="ChEBI" id="CHEBI:173112"/>
        <dbReference type="EC" id="2.7.7.7"/>
    </reaction>
</comment>
<evidence type="ECO:0000256" key="1">
    <source>
        <dbReference type="ARBA" id="ARBA00010945"/>
    </source>
</evidence>
<feature type="site" description="Substrate discrimination" evidence="4">
    <location>
        <position position="37"/>
    </location>
</feature>
<dbReference type="CDD" id="cd03586">
    <property type="entry name" value="PolY_Pol_IV_kappa"/>
    <property type="match status" value="1"/>
</dbReference>
<comment type="cofactor">
    <cofactor evidence="4">
        <name>Mg(2+)</name>
        <dbReference type="ChEBI" id="CHEBI:18420"/>
    </cofactor>
    <text evidence="4">Binds 2 magnesium ions per subunit.</text>
</comment>
<keyword evidence="4" id="KW-0479">Metal-binding</keyword>
<comment type="similarity">
    <text evidence="1 4">Belongs to the DNA polymerase type-Y family.</text>
</comment>
<dbReference type="HAMAP" id="MF_01113">
    <property type="entry name" value="DNApol_IV"/>
    <property type="match status" value="1"/>
</dbReference>
<dbReference type="GO" id="GO:0003684">
    <property type="term" value="F:damaged DNA binding"/>
    <property type="evidence" value="ECO:0007669"/>
    <property type="project" value="InterPro"/>
</dbReference>
<dbReference type="PROSITE" id="PS50173">
    <property type="entry name" value="UMUC"/>
    <property type="match status" value="1"/>
</dbReference>
<dbReference type="PANTHER" id="PTHR11076:SF33">
    <property type="entry name" value="DNA POLYMERASE KAPPA"/>
    <property type="match status" value="1"/>
</dbReference>
<feature type="region of interest" description="Disordered" evidence="5">
    <location>
        <begin position="393"/>
        <end position="415"/>
    </location>
</feature>
<keyword evidence="4" id="KW-0235">DNA replication</keyword>
<keyword evidence="4" id="KW-0460">Magnesium</keyword>
<keyword evidence="4" id="KW-0234">DNA repair</keyword>
<keyword evidence="4" id="KW-0548">Nucleotidyltransferase</keyword>
<dbReference type="Gene3D" id="3.30.1490.100">
    <property type="entry name" value="DNA polymerase, Y-family, little finger domain"/>
    <property type="match status" value="1"/>
</dbReference>
<keyword evidence="4" id="KW-0238">DNA-binding</keyword>
<protein>
    <recommendedName>
        <fullName evidence="4">DNA polymerase IV</fullName>
        <shortName evidence="4">Pol IV</shortName>
        <ecNumber evidence="4">2.7.7.7</ecNumber>
    </recommendedName>
</protein>
<keyword evidence="4" id="KW-0239">DNA-directed DNA polymerase</keyword>
<dbReference type="Gene3D" id="3.30.70.270">
    <property type="match status" value="1"/>
</dbReference>
<dbReference type="AlphaFoldDB" id="A0A261F4P3"/>
<dbReference type="Proteomes" id="UP000243657">
    <property type="component" value="Unassembled WGS sequence"/>
</dbReference>
<keyword evidence="4" id="KW-0808">Transferase</keyword>
<dbReference type="InterPro" id="IPR050116">
    <property type="entry name" value="DNA_polymerase-Y"/>
</dbReference>
<dbReference type="NCBIfam" id="NF002677">
    <property type="entry name" value="PRK02406.1"/>
    <property type="match status" value="1"/>
</dbReference>
<dbReference type="InterPro" id="IPR043502">
    <property type="entry name" value="DNA/RNA_pol_sf"/>
</dbReference>
<dbReference type="GO" id="GO:0006261">
    <property type="term" value="P:DNA-templated DNA replication"/>
    <property type="evidence" value="ECO:0007669"/>
    <property type="project" value="UniProtKB-UniRule"/>
</dbReference>
<dbReference type="GO" id="GO:0003887">
    <property type="term" value="F:DNA-directed DNA polymerase activity"/>
    <property type="evidence" value="ECO:0007669"/>
    <property type="project" value="UniProtKB-UniRule"/>
</dbReference>
<sequence length="434" mass="47492">MYTSLMSTGPRNAAVKKDWGHDVSGCTILHIDMDAFYASCEVQRRPELAGLPVIIGTGTRSVVSAANYEARTYGVNSAMPVSRARRLCPQGVFLPVDMEYYHAISARVFAIFEEVTDQIEHVSVDECYMDVRAALHLWKSPVAIAHWIRHTVYERLGLTCSVGIAANKLVAKLASTNAKPDGMLLIPAARHEEFVHMMPVRAIPGVGPATQRALDSYGISYVSQLAELDEAAVIRAVGSSISGHTLFLASHGLDERPVVVHAPEKSIGFERTFSEDTRSARAVLDLLRVCCDETASTLRARHLLARTVTLKLRYANLAHVSRSYTMSVPTQSAAVLFSEVKRLLCALLPRASEDEPLGQFIRLAGITTSNLSDAQTTSIQETFDLDFDAPADMESSPAAQSSIHEKSKKTQSTEKALDVIRQRFGKDSVKFGIS</sequence>
<dbReference type="Gene3D" id="3.40.1170.60">
    <property type="match status" value="1"/>
</dbReference>
<feature type="active site" evidence="4">
    <location>
        <position position="126"/>
    </location>
</feature>
<dbReference type="InterPro" id="IPR036775">
    <property type="entry name" value="DNA_pol_Y-fam_lit_finger_sf"/>
</dbReference>
<feature type="binding site" evidence="4">
    <location>
        <position position="125"/>
    </location>
    <ligand>
        <name>Mg(2+)</name>
        <dbReference type="ChEBI" id="CHEBI:18420"/>
    </ligand>
</feature>
<keyword evidence="4" id="KW-0227">DNA damage</keyword>
<dbReference type="PANTHER" id="PTHR11076">
    <property type="entry name" value="DNA REPAIR POLYMERASE UMUC / TRANSFERASE FAMILY MEMBER"/>
    <property type="match status" value="1"/>
</dbReference>
<accession>A0A261F4P3</accession>
<dbReference type="GO" id="GO:0006281">
    <property type="term" value="P:DNA repair"/>
    <property type="evidence" value="ECO:0007669"/>
    <property type="project" value="UniProtKB-UniRule"/>
</dbReference>
<dbReference type="EMBL" id="MWWT01000005">
    <property type="protein sequence ID" value="OZG54107.1"/>
    <property type="molecule type" value="Genomic_DNA"/>
</dbReference>
<evidence type="ECO:0000259" key="6">
    <source>
        <dbReference type="PROSITE" id="PS50173"/>
    </source>
</evidence>
<dbReference type="InterPro" id="IPR017961">
    <property type="entry name" value="DNA_pol_Y-fam_little_finger"/>
</dbReference>
<dbReference type="EC" id="2.7.7.7" evidence="4"/>
<dbReference type="Pfam" id="PF00817">
    <property type="entry name" value="IMS"/>
    <property type="match status" value="1"/>
</dbReference>
<proteinExistence type="inferred from homology"/>
<dbReference type="SUPFAM" id="SSF56672">
    <property type="entry name" value="DNA/RNA polymerases"/>
    <property type="match status" value="1"/>
</dbReference>
<dbReference type="InterPro" id="IPR022880">
    <property type="entry name" value="DNApol_IV"/>
</dbReference>
<evidence type="ECO:0000313" key="8">
    <source>
        <dbReference type="Proteomes" id="UP000243657"/>
    </source>
</evidence>
<comment type="caution">
    <text evidence="7">The sequence shown here is derived from an EMBL/GenBank/DDBJ whole genome shotgun (WGS) entry which is preliminary data.</text>
</comment>
<dbReference type="GO" id="GO:0000287">
    <property type="term" value="F:magnesium ion binding"/>
    <property type="evidence" value="ECO:0007669"/>
    <property type="project" value="UniProtKB-UniRule"/>
</dbReference>
<keyword evidence="4" id="KW-0515">Mutator protein</keyword>
<name>A0A261F4P3_9BIFI</name>
<dbReference type="InterPro" id="IPR001126">
    <property type="entry name" value="UmuC"/>
</dbReference>
<dbReference type="Gene3D" id="1.10.150.20">
    <property type="entry name" value="5' to 3' exonuclease, C-terminal subdomain"/>
    <property type="match status" value="1"/>
</dbReference>
<evidence type="ECO:0000256" key="2">
    <source>
        <dbReference type="ARBA" id="ARBA00025589"/>
    </source>
</evidence>
<organism evidence="7 8">
    <name type="scientific">Alloscardovia macacae</name>
    <dbReference type="NCBI Taxonomy" id="1160091"/>
    <lineage>
        <taxon>Bacteria</taxon>
        <taxon>Bacillati</taxon>
        <taxon>Actinomycetota</taxon>
        <taxon>Actinomycetes</taxon>
        <taxon>Bifidobacteriales</taxon>
        <taxon>Bifidobacteriaceae</taxon>
        <taxon>Alloscardovia</taxon>
    </lineage>
</organism>
<dbReference type="InterPro" id="IPR043128">
    <property type="entry name" value="Rev_trsase/Diguanyl_cyclase"/>
</dbReference>
<keyword evidence="8" id="KW-1185">Reference proteome</keyword>
<dbReference type="GO" id="GO:0005737">
    <property type="term" value="C:cytoplasm"/>
    <property type="evidence" value="ECO:0007669"/>
    <property type="project" value="UniProtKB-SubCell"/>
</dbReference>
<dbReference type="GO" id="GO:0042276">
    <property type="term" value="P:error-prone translesion synthesis"/>
    <property type="evidence" value="ECO:0007669"/>
    <property type="project" value="TreeGrafter"/>
</dbReference>
<evidence type="ECO:0000256" key="3">
    <source>
        <dbReference type="ARBA" id="ARBA00049244"/>
    </source>
</evidence>
<comment type="subunit">
    <text evidence="4">Monomer.</text>
</comment>
<evidence type="ECO:0000256" key="5">
    <source>
        <dbReference type="SAM" id="MobiDB-lite"/>
    </source>
</evidence>
<evidence type="ECO:0000313" key="7">
    <source>
        <dbReference type="EMBL" id="OZG54107.1"/>
    </source>
</evidence>
<evidence type="ECO:0000256" key="4">
    <source>
        <dbReference type="HAMAP-Rule" id="MF_01113"/>
    </source>
</evidence>
<dbReference type="Pfam" id="PF11799">
    <property type="entry name" value="IMS_C"/>
    <property type="match status" value="1"/>
</dbReference>
<keyword evidence="4" id="KW-0963">Cytoplasm</keyword>
<feature type="domain" description="UmuC" evidence="6">
    <location>
        <begin position="28"/>
        <end position="207"/>
    </location>
</feature>
<reference evidence="7 8" key="1">
    <citation type="journal article" date="2017" name="BMC Genomics">
        <title>Comparative genomic and phylogenomic analyses of the Bifidobacteriaceae family.</title>
        <authorList>
            <person name="Lugli G.A."/>
            <person name="Milani C."/>
            <person name="Turroni F."/>
            <person name="Duranti S."/>
            <person name="Mancabelli L."/>
            <person name="Mangifesta M."/>
            <person name="Ferrario C."/>
            <person name="Modesto M."/>
            <person name="Mattarelli P."/>
            <person name="Jiri K."/>
            <person name="van Sinderen D."/>
            <person name="Ventura M."/>
        </authorList>
    </citation>
    <scope>NUCLEOTIDE SEQUENCE [LARGE SCALE GENOMIC DNA]</scope>
    <source>
        <strain evidence="7 8">DSM 24762</strain>
    </source>
</reference>
<gene>
    <name evidence="4" type="primary">dinB</name>
    <name evidence="7" type="ORF">ALMA_0568</name>
</gene>
<feature type="binding site" evidence="4">
    <location>
        <position position="32"/>
    </location>
    <ligand>
        <name>Mg(2+)</name>
        <dbReference type="ChEBI" id="CHEBI:18420"/>
    </ligand>
</feature>